<dbReference type="HOGENOM" id="CLU_069132_0_0_6"/>
<dbReference type="Pfam" id="PF13244">
    <property type="entry name" value="MbhD"/>
    <property type="match status" value="1"/>
</dbReference>
<feature type="domain" description="Na+/H+ antiporter MnhB subunit-related protein" evidence="8">
    <location>
        <begin position="186"/>
        <end position="292"/>
    </location>
</feature>
<dbReference type="InterPro" id="IPR050622">
    <property type="entry name" value="CPA3_antiporter_subunitB"/>
</dbReference>
<organism evidence="10 11">
    <name type="scientific">Thioalkalivibrio paradoxus ARh 1</name>
    <dbReference type="NCBI Taxonomy" id="713585"/>
    <lineage>
        <taxon>Bacteria</taxon>
        <taxon>Pseudomonadati</taxon>
        <taxon>Pseudomonadota</taxon>
        <taxon>Gammaproteobacteria</taxon>
        <taxon>Chromatiales</taxon>
        <taxon>Ectothiorhodospiraceae</taxon>
        <taxon>Thioalkalivibrio</taxon>
    </lineage>
</organism>
<evidence type="ECO:0000259" key="9">
    <source>
        <dbReference type="Pfam" id="PF13244"/>
    </source>
</evidence>
<dbReference type="RefSeq" id="WP_006745778.1">
    <property type="nucleotide sequence ID" value="NZ_CP007029.1"/>
</dbReference>
<dbReference type="GO" id="GO:0005886">
    <property type="term" value="C:plasma membrane"/>
    <property type="evidence" value="ECO:0007669"/>
    <property type="project" value="UniProtKB-SubCell"/>
</dbReference>
<evidence type="ECO:0000256" key="4">
    <source>
        <dbReference type="ARBA" id="ARBA00022692"/>
    </source>
</evidence>
<dbReference type="InterPro" id="IPR025383">
    <property type="entry name" value="MrpA_C/MbhD"/>
</dbReference>
<feature type="transmembrane region" description="Helical" evidence="7">
    <location>
        <begin position="275"/>
        <end position="300"/>
    </location>
</feature>
<proteinExistence type="inferred from homology"/>
<dbReference type="PANTHER" id="PTHR33932">
    <property type="entry name" value="NA(+)/H(+) ANTIPORTER SUBUNIT B"/>
    <property type="match status" value="1"/>
</dbReference>
<comment type="subcellular location">
    <subcellularLocation>
        <location evidence="1">Cell membrane</location>
        <topology evidence="1">Multi-pass membrane protein</topology>
    </subcellularLocation>
</comment>
<evidence type="ECO:0000256" key="1">
    <source>
        <dbReference type="ARBA" id="ARBA00004651"/>
    </source>
</evidence>
<keyword evidence="3" id="KW-1003">Cell membrane</keyword>
<feature type="transmembrane region" description="Helical" evidence="7">
    <location>
        <begin position="55"/>
        <end position="75"/>
    </location>
</feature>
<dbReference type="Pfam" id="PF04039">
    <property type="entry name" value="MnhB"/>
    <property type="match status" value="1"/>
</dbReference>
<evidence type="ECO:0000256" key="5">
    <source>
        <dbReference type="ARBA" id="ARBA00022989"/>
    </source>
</evidence>
<evidence type="ECO:0000256" key="6">
    <source>
        <dbReference type="ARBA" id="ARBA00023136"/>
    </source>
</evidence>
<keyword evidence="11" id="KW-1185">Reference proteome</keyword>
<feature type="transmembrane region" description="Helical" evidence="7">
    <location>
        <begin position="215"/>
        <end position="235"/>
    </location>
</feature>
<feature type="transmembrane region" description="Helical" evidence="7">
    <location>
        <begin position="6"/>
        <end position="22"/>
    </location>
</feature>
<evidence type="ECO:0000256" key="2">
    <source>
        <dbReference type="ARBA" id="ARBA00009425"/>
    </source>
</evidence>
<keyword evidence="5 7" id="KW-1133">Transmembrane helix</keyword>
<dbReference type="KEGG" id="tti:THITH_04135"/>
<name>W0DGT1_9GAMM</name>
<feature type="transmembrane region" description="Helical" evidence="7">
    <location>
        <begin position="29"/>
        <end position="49"/>
    </location>
</feature>
<evidence type="ECO:0000256" key="3">
    <source>
        <dbReference type="ARBA" id="ARBA00022475"/>
    </source>
</evidence>
<evidence type="ECO:0000256" key="7">
    <source>
        <dbReference type="SAM" id="Phobius"/>
    </source>
</evidence>
<accession>W0DGT1</accession>
<evidence type="ECO:0000313" key="11">
    <source>
        <dbReference type="Proteomes" id="UP000005289"/>
    </source>
</evidence>
<dbReference type="PANTHER" id="PTHR33932:SF4">
    <property type="entry name" value="NA(+)_H(+) ANTIPORTER SUBUNIT B"/>
    <property type="match status" value="1"/>
</dbReference>
<feature type="transmembrane region" description="Helical" evidence="7">
    <location>
        <begin position="151"/>
        <end position="170"/>
    </location>
</feature>
<keyword evidence="6 7" id="KW-0472">Membrane</keyword>
<feature type="transmembrane region" description="Helical" evidence="7">
    <location>
        <begin position="182"/>
        <end position="203"/>
    </location>
</feature>
<feature type="transmembrane region" description="Helical" evidence="7">
    <location>
        <begin position="247"/>
        <end position="269"/>
    </location>
</feature>
<keyword evidence="4 7" id="KW-0812">Transmembrane</keyword>
<dbReference type="AlphaFoldDB" id="W0DGT1"/>
<evidence type="ECO:0000313" key="10">
    <source>
        <dbReference type="EMBL" id="AHE97586.1"/>
    </source>
</evidence>
<comment type="similarity">
    <text evidence="2">Belongs to the CPA3 antiporters (TC 2.A.63) subunit B family.</text>
</comment>
<gene>
    <name evidence="10" type="ORF">THITH_04135</name>
</gene>
<dbReference type="Proteomes" id="UP000005289">
    <property type="component" value="Chromosome"/>
</dbReference>
<protein>
    <submittedName>
        <fullName evidence="10">Sodium:proton antiporter</fullName>
    </submittedName>
</protein>
<dbReference type="OrthoDB" id="2085045at2"/>
<sequence length="314" mass="32597">MGVAGVVFDGLLALALVWLAWQATRAADLFHAVVSFIVFGLLMALAWVRLEAPDIALAEAAIGAGATGALLLSALDRLAGRDERRRLLYEPATAWGFWIPAGGALLGGLTLAAWKLPAPGLGHEVLASLPDSGVDHPVTAVLLNFRALDTLLEIGVLLLAAVTIWSLGRAPSPLVPAMPSPALPALGRLLFPVFVLVSGYLLWRGSHAPGGAFPAGAVLGAGGILMLLAGARPWIRSSEHGPWRWILSLGLAMMLAAGLTGLLSGHAFFEYPPGTAGPVILLLEVAAGLSIALLLFALYLRGEPCEHGYRGSGT</sequence>
<dbReference type="EMBL" id="CP007029">
    <property type="protein sequence ID" value="AHE97586.1"/>
    <property type="molecule type" value="Genomic_DNA"/>
</dbReference>
<feature type="domain" description="MrpA C-terminal/MbhD" evidence="9">
    <location>
        <begin position="15"/>
        <end position="78"/>
    </location>
</feature>
<feature type="transmembrane region" description="Helical" evidence="7">
    <location>
        <begin position="95"/>
        <end position="114"/>
    </location>
</feature>
<dbReference type="InterPro" id="IPR007182">
    <property type="entry name" value="MnhB"/>
</dbReference>
<dbReference type="STRING" id="713585.THITH_04135"/>
<evidence type="ECO:0000259" key="8">
    <source>
        <dbReference type="Pfam" id="PF04039"/>
    </source>
</evidence>
<reference evidence="10 11" key="1">
    <citation type="submission" date="2013-12" db="EMBL/GenBank/DDBJ databases">
        <authorList>
            <consortium name="DOE Joint Genome Institute"/>
            <person name="Muyzer G."/>
            <person name="Huntemann M."/>
            <person name="Han J."/>
            <person name="Chen A."/>
            <person name="Kyrpides N."/>
            <person name="Mavromatis K."/>
            <person name="Markowitz V."/>
            <person name="Palaniappan K."/>
            <person name="Ivanova N."/>
            <person name="Schaumberg A."/>
            <person name="Pati A."/>
            <person name="Liolios K."/>
            <person name="Nordberg H.P."/>
            <person name="Cantor M.N."/>
            <person name="Hua S.X."/>
            <person name="Woyke T."/>
        </authorList>
    </citation>
    <scope>NUCLEOTIDE SEQUENCE [LARGE SCALE GENOMIC DNA]</scope>
    <source>
        <strain evidence="10 11">ARh 1</strain>
    </source>
</reference>